<dbReference type="InterPro" id="IPR014352">
    <property type="entry name" value="FERM/acyl-CoA-bd_prot_sf"/>
</dbReference>
<sequence length="675" mass="76534">MALAGKKPFWNLSVYITSLSTEKPVEVNGETFVGKLMLDLVEGLDISADWSDHGLWWPQKRMWLLKPRLTLDTCGVQGDAKLHFTPIHKKVRVQLPDLQYVEVSMNFSSKVFGAVQELCSELGIRHPEELSLIKPNSRMRKEGKRSLRGKTKKRLSGSSLSSDDNLSQNSDDKQRGSRDNLTPNYGSMPRSNGSLSPGSTPSTPNSPFVPEGPSNTIENTQLSCSPLAPSAEAINMLYTPKTLQEKAQMNSGWLDSSRSLMEQEVREFDTLLLRYKYYTFFDLNPKVDEVRINQLYEQAKWSILTDEVECTEEEMMTFAAVQFQVKILSASPQANVTEDDDDIDAALSDLQASLEGSSLSNTPVKANLTAVPEIKDYLNLMVQKAFGNKKKKCWFIFKDTMLSIYKTQEESYGQPMQKTNLRGCEVTTDVNVYKDKYLIKLRLPDGDEIEIACQTETQYAKWMAAFRMASKGKTMADATYSSEMAGIQAFLSMQHDKGDSTPSSPGQIQIQPEDFVGPRMLRKYKPKQIAARILDAHTALQKTSLIESKMLYIRKWQALPEFGISHFIVKFRSEKPTKKEEILGIAFNRIMKMDPNSKEAIKTWRYSVMKSWNVNWETREMIVQCEGETIAFNCLSADIKSVHEFIGGYIFLSMRKDVNQPPSDELFFKLTGGWL</sequence>
<dbReference type="KEGG" id="epa:110243845"/>
<dbReference type="GeneID" id="110243845"/>
<dbReference type="RefSeq" id="XP_020905640.1">
    <property type="nucleotide sequence ID" value="XM_021049981.2"/>
</dbReference>
<dbReference type="OMA" id="PEHGIHY"/>
<dbReference type="CDD" id="cd14473">
    <property type="entry name" value="FERM_B-lobe"/>
    <property type="match status" value="1"/>
</dbReference>
<dbReference type="CDD" id="cd17096">
    <property type="entry name" value="FERM_F1_kindlins"/>
    <property type="match status" value="1"/>
</dbReference>
<dbReference type="InterPro" id="IPR037843">
    <property type="entry name" value="Kindlin/fermitin"/>
</dbReference>
<dbReference type="InterPro" id="IPR011993">
    <property type="entry name" value="PH-like_dom_sf"/>
</dbReference>
<dbReference type="SMART" id="SM00295">
    <property type="entry name" value="B41"/>
    <property type="match status" value="1"/>
</dbReference>
<dbReference type="InterPro" id="IPR019749">
    <property type="entry name" value="Band_41_domain"/>
</dbReference>
<feature type="compositionally biased region" description="Basic residues" evidence="1">
    <location>
        <begin position="137"/>
        <end position="155"/>
    </location>
</feature>
<dbReference type="Gene3D" id="1.20.80.10">
    <property type="match status" value="1"/>
</dbReference>
<feature type="compositionally biased region" description="Low complexity" evidence="1">
    <location>
        <begin position="191"/>
        <end position="206"/>
    </location>
</feature>
<feature type="compositionally biased region" description="Low complexity" evidence="1">
    <location>
        <begin position="156"/>
        <end position="169"/>
    </location>
</feature>
<dbReference type="Pfam" id="PF00169">
    <property type="entry name" value="PH"/>
    <property type="match status" value="1"/>
</dbReference>
<dbReference type="EnsemblMetazoa" id="XM_021049981.2">
    <property type="protein sequence ID" value="XP_020905640.1"/>
    <property type="gene ID" value="LOC110243845"/>
</dbReference>
<dbReference type="GO" id="GO:0005178">
    <property type="term" value="F:integrin binding"/>
    <property type="evidence" value="ECO:0007669"/>
    <property type="project" value="TreeGrafter"/>
</dbReference>
<dbReference type="SUPFAM" id="SSF50729">
    <property type="entry name" value="PH domain-like"/>
    <property type="match status" value="2"/>
</dbReference>
<feature type="region of interest" description="Disordered" evidence="1">
    <location>
        <begin position="133"/>
        <end position="220"/>
    </location>
</feature>
<dbReference type="CDD" id="cd17095">
    <property type="entry name" value="FERM_F0_kindlins"/>
    <property type="match status" value="1"/>
</dbReference>
<dbReference type="PANTHER" id="PTHR16160">
    <property type="entry name" value="FERMITIN 2-RELATED"/>
    <property type="match status" value="1"/>
</dbReference>
<dbReference type="SMART" id="SM00233">
    <property type="entry name" value="PH"/>
    <property type="match status" value="1"/>
</dbReference>
<dbReference type="AlphaFoldDB" id="A0A913XK91"/>
<dbReference type="Pfam" id="PF18124">
    <property type="entry name" value="Kindlin_2_N"/>
    <property type="match status" value="1"/>
</dbReference>
<evidence type="ECO:0000256" key="1">
    <source>
        <dbReference type="SAM" id="MobiDB-lite"/>
    </source>
</evidence>
<dbReference type="PANTHER" id="PTHR16160:SF13">
    <property type="entry name" value="FERMITIN 2-RELATED"/>
    <property type="match status" value="1"/>
</dbReference>
<dbReference type="InterPro" id="IPR001849">
    <property type="entry name" value="PH_domain"/>
</dbReference>
<keyword evidence="4" id="KW-1185">Reference proteome</keyword>
<reference evidence="3" key="1">
    <citation type="submission" date="2022-11" db="UniProtKB">
        <authorList>
            <consortium name="EnsemblMetazoa"/>
        </authorList>
    </citation>
    <scope>IDENTIFICATION</scope>
</reference>
<dbReference type="GO" id="GO:0007229">
    <property type="term" value="P:integrin-mediated signaling pathway"/>
    <property type="evidence" value="ECO:0007669"/>
    <property type="project" value="InterPro"/>
</dbReference>
<dbReference type="PROSITE" id="PS50003">
    <property type="entry name" value="PH_DOMAIN"/>
    <property type="match status" value="1"/>
</dbReference>
<dbReference type="GO" id="GO:0030055">
    <property type="term" value="C:cell-substrate junction"/>
    <property type="evidence" value="ECO:0007669"/>
    <property type="project" value="TreeGrafter"/>
</dbReference>
<dbReference type="Gene3D" id="2.30.29.30">
    <property type="entry name" value="Pleckstrin-homology domain (PH domain)/Phosphotyrosine-binding domain (PTB)"/>
    <property type="match status" value="2"/>
</dbReference>
<evidence type="ECO:0000259" key="2">
    <source>
        <dbReference type="PROSITE" id="PS50003"/>
    </source>
</evidence>
<name>A0A913XK91_EXADI</name>
<accession>A0A913XK91</accession>
<evidence type="ECO:0000313" key="3">
    <source>
        <dbReference type="EnsemblMetazoa" id="XP_020905640.1"/>
    </source>
</evidence>
<dbReference type="InterPro" id="IPR019748">
    <property type="entry name" value="FERM_central"/>
</dbReference>
<proteinExistence type="predicted"/>
<dbReference type="SUPFAM" id="SSF47031">
    <property type="entry name" value="Second domain of FERM"/>
    <property type="match status" value="2"/>
</dbReference>
<dbReference type="Pfam" id="PF00373">
    <property type="entry name" value="FERM_M"/>
    <property type="match status" value="1"/>
</dbReference>
<dbReference type="Gene3D" id="3.10.20.90">
    <property type="entry name" value="Phosphatidylinositol 3-kinase Catalytic Subunit, Chain A, domain 1"/>
    <property type="match status" value="2"/>
</dbReference>
<protein>
    <recommendedName>
        <fullName evidence="2">PH domain-containing protein</fullName>
    </recommendedName>
</protein>
<dbReference type="OrthoDB" id="10057618at2759"/>
<organism evidence="3 4">
    <name type="scientific">Exaiptasia diaphana</name>
    <name type="common">Tropical sea anemone</name>
    <name type="synonym">Aiptasia pulchella</name>
    <dbReference type="NCBI Taxonomy" id="2652724"/>
    <lineage>
        <taxon>Eukaryota</taxon>
        <taxon>Metazoa</taxon>
        <taxon>Cnidaria</taxon>
        <taxon>Anthozoa</taxon>
        <taxon>Hexacorallia</taxon>
        <taxon>Actiniaria</taxon>
        <taxon>Aiptasiidae</taxon>
        <taxon>Exaiptasia</taxon>
    </lineage>
</organism>
<dbReference type="Proteomes" id="UP000887567">
    <property type="component" value="Unplaced"/>
</dbReference>
<dbReference type="GO" id="GO:0007160">
    <property type="term" value="P:cell-matrix adhesion"/>
    <property type="evidence" value="ECO:0007669"/>
    <property type="project" value="TreeGrafter"/>
</dbReference>
<dbReference type="InterPro" id="IPR040790">
    <property type="entry name" value="Kindlin_2_N"/>
</dbReference>
<feature type="domain" description="PH" evidence="2">
    <location>
        <begin position="371"/>
        <end position="471"/>
    </location>
</feature>
<dbReference type="InterPro" id="IPR035963">
    <property type="entry name" value="FERM_2"/>
</dbReference>
<dbReference type="CDD" id="cd13205">
    <property type="entry name" value="FERM_C_fermitin"/>
    <property type="match status" value="1"/>
</dbReference>
<evidence type="ECO:0000313" key="4">
    <source>
        <dbReference type="Proteomes" id="UP000887567"/>
    </source>
</evidence>